<dbReference type="OrthoDB" id="9803233at2"/>
<evidence type="ECO:0000313" key="4">
    <source>
        <dbReference type="EMBL" id="SFT02106.1"/>
    </source>
</evidence>
<keyword evidence="2" id="KW-0012">Acyltransferase</keyword>
<evidence type="ECO:0000313" key="5">
    <source>
        <dbReference type="Proteomes" id="UP000199239"/>
    </source>
</evidence>
<accession>A0A1I6UKV8</accession>
<dbReference type="PANTHER" id="PTHR43877:SF5">
    <property type="entry name" value="BLL8307 PROTEIN"/>
    <property type="match status" value="1"/>
</dbReference>
<sequence length="159" mass="17226">MITISKADHAAQDIQDLAIAHASFCDGTSPSESCHRLPIECLRTPDLIVWAAYEGDVLLGIGALKTLSDGGGEIKSMHTTEQARGRGVAKAMLLHLIKEAESANMTVLSLETGTHPAFAPARALYTRFEFNECPPFGDYVVDPHSVFMTRKLSVLEIAE</sequence>
<name>A0A1I6UKV8_9RHOB</name>
<dbReference type="STRING" id="394264.SAMN04488040_2812"/>
<keyword evidence="5" id="KW-1185">Reference proteome</keyword>
<dbReference type="CDD" id="cd04301">
    <property type="entry name" value="NAT_SF"/>
    <property type="match status" value="1"/>
</dbReference>
<dbReference type="InterPro" id="IPR000182">
    <property type="entry name" value="GNAT_dom"/>
</dbReference>
<organism evidence="4 5">
    <name type="scientific">Sulfitobacter marinus</name>
    <dbReference type="NCBI Taxonomy" id="394264"/>
    <lineage>
        <taxon>Bacteria</taxon>
        <taxon>Pseudomonadati</taxon>
        <taxon>Pseudomonadota</taxon>
        <taxon>Alphaproteobacteria</taxon>
        <taxon>Rhodobacterales</taxon>
        <taxon>Roseobacteraceae</taxon>
        <taxon>Sulfitobacter</taxon>
    </lineage>
</organism>
<dbReference type="PANTHER" id="PTHR43877">
    <property type="entry name" value="AMINOALKYLPHOSPHONATE N-ACETYLTRANSFERASE-RELATED-RELATED"/>
    <property type="match status" value="1"/>
</dbReference>
<dbReference type="Gene3D" id="3.40.630.30">
    <property type="match status" value="1"/>
</dbReference>
<proteinExistence type="predicted"/>
<evidence type="ECO:0000256" key="1">
    <source>
        <dbReference type="ARBA" id="ARBA00022679"/>
    </source>
</evidence>
<dbReference type="InterPro" id="IPR016181">
    <property type="entry name" value="Acyl_CoA_acyltransferase"/>
</dbReference>
<dbReference type="InterPro" id="IPR050832">
    <property type="entry name" value="Bact_Acetyltransf"/>
</dbReference>
<keyword evidence="1 4" id="KW-0808">Transferase</keyword>
<dbReference type="SUPFAM" id="SSF55729">
    <property type="entry name" value="Acyl-CoA N-acyltransferases (Nat)"/>
    <property type="match status" value="1"/>
</dbReference>
<gene>
    <name evidence="4" type="ORF">SAMN04488040_2812</name>
</gene>
<dbReference type="PROSITE" id="PS51186">
    <property type="entry name" value="GNAT"/>
    <property type="match status" value="1"/>
</dbReference>
<protein>
    <submittedName>
        <fullName evidence="4">Putative acetyltransferase</fullName>
    </submittedName>
</protein>
<reference evidence="5" key="1">
    <citation type="submission" date="2016-10" db="EMBL/GenBank/DDBJ databases">
        <authorList>
            <person name="Varghese N."/>
            <person name="Submissions S."/>
        </authorList>
    </citation>
    <scope>NUCLEOTIDE SEQUENCE [LARGE SCALE GENOMIC DNA]</scope>
    <source>
        <strain evidence="5">DSM 23422</strain>
    </source>
</reference>
<dbReference type="Pfam" id="PF00583">
    <property type="entry name" value="Acetyltransf_1"/>
    <property type="match status" value="1"/>
</dbReference>
<dbReference type="RefSeq" id="WP_093916963.1">
    <property type="nucleotide sequence ID" value="NZ_FPAJ01000004.1"/>
</dbReference>
<dbReference type="EMBL" id="FPAJ01000004">
    <property type="protein sequence ID" value="SFT02106.1"/>
    <property type="molecule type" value="Genomic_DNA"/>
</dbReference>
<evidence type="ECO:0000256" key="2">
    <source>
        <dbReference type="ARBA" id="ARBA00023315"/>
    </source>
</evidence>
<feature type="domain" description="N-acetyltransferase" evidence="3">
    <location>
        <begin position="2"/>
        <end position="153"/>
    </location>
</feature>
<dbReference type="AlphaFoldDB" id="A0A1I6UKV8"/>
<dbReference type="Proteomes" id="UP000199239">
    <property type="component" value="Unassembled WGS sequence"/>
</dbReference>
<evidence type="ECO:0000259" key="3">
    <source>
        <dbReference type="PROSITE" id="PS51186"/>
    </source>
</evidence>
<dbReference type="GO" id="GO:0016747">
    <property type="term" value="F:acyltransferase activity, transferring groups other than amino-acyl groups"/>
    <property type="evidence" value="ECO:0007669"/>
    <property type="project" value="InterPro"/>
</dbReference>